<comment type="caution">
    <text evidence="2">The sequence shown here is derived from an EMBL/GenBank/DDBJ whole genome shotgun (WGS) entry which is preliminary data.</text>
</comment>
<dbReference type="InterPro" id="IPR010998">
    <property type="entry name" value="Integrase_recombinase_N"/>
</dbReference>
<dbReference type="GO" id="GO:0003677">
    <property type="term" value="F:DNA binding"/>
    <property type="evidence" value="ECO:0007669"/>
    <property type="project" value="UniProtKB-KW"/>
</dbReference>
<evidence type="ECO:0008006" key="4">
    <source>
        <dbReference type="Google" id="ProtNLM"/>
    </source>
</evidence>
<dbReference type="Gene3D" id="1.10.150.130">
    <property type="match status" value="1"/>
</dbReference>
<organism evidence="2 3">
    <name type="scientific">Alteromonas aestuariivivens</name>
    <dbReference type="NCBI Taxonomy" id="1938339"/>
    <lineage>
        <taxon>Bacteria</taxon>
        <taxon>Pseudomonadati</taxon>
        <taxon>Pseudomonadota</taxon>
        <taxon>Gammaproteobacteria</taxon>
        <taxon>Alteromonadales</taxon>
        <taxon>Alteromonadaceae</taxon>
        <taxon>Alteromonas/Salinimonas group</taxon>
        <taxon>Alteromonas</taxon>
    </lineage>
</organism>
<protein>
    <recommendedName>
        <fullName evidence="4">DUF4102 domain-containing protein</fullName>
    </recommendedName>
</protein>
<accession>A0A3D8M5T2</accession>
<dbReference type="EMBL" id="QRHA01000007">
    <property type="protein sequence ID" value="RDV25016.1"/>
    <property type="molecule type" value="Genomic_DNA"/>
</dbReference>
<evidence type="ECO:0000256" key="1">
    <source>
        <dbReference type="ARBA" id="ARBA00023125"/>
    </source>
</evidence>
<keyword evidence="1" id="KW-0238">DNA-binding</keyword>
<dbReference type="SUPFAM" id="SSF56349">
    <property type="entry name" value="DNA breaking-rejoining enzymes"/>
    <property type="match status" value="1"/>
</dbReference>
<dbReference type="InterPro" id="IPR011010">
    <property type="entry name" value="DNA_brk_join_enz"/>
</dbReference>
<reference evidence="3" key="1">
    <citation type="submission" date="2018-08" db="EMBL/GenBank/DDBJ databases">
        <authorList>
            <person name="Zhang J."/>
            <person name="Du Z.-J."/>
        </authorList>
    </citation>
    <scope>NUCLEOTIDE SEQUENCE [LARGE SCALE GENOMIC DNA]</scope>
    <source>
        <strain evidence="3">KCTC 52655</strain>
    </source>
</reference>
<proteinExistence type="predicted"/>
<dbReference type="RefSeq" id="WP_115593348.1">
    <property type="nucleotide sequence ID" value="NZ_QRHA01000007.1"/>
</dbReference>
<dbReference type="Proteomes" id="UP000256561">
    <property type="component" value="Unassembled WGS sequence"/>
</dbReference>
<evidence type="ECO:0000313" key="2">
    <source>
        <dbReference type="EMBL" id="RDV25016.1"/>
    </source>
</evidence>
<evidence type="ECO:0000313" key="3">
    <source>
        <dbReference type="Proteomes" id="UP000256561"/>
    </source>
</evidence>
<keyword evidence="3" id="KW-1185">Reference proteome</keyword>
<name>A0A3D8M5T2_9ALTE</name>
<sequence>MKQSNSRFRLSKTSISQLKGEDLNGRQSKDFYDSDQKGLILRLTKTAKTFYVYVDRRMKRLDRFDQFESGEGMTLQQARLAAANMLKQSETYSPYITSMTLGEYIDLRYRQDRREIAKPVTELTISRIKNEFPHLLGKKLRDIGNEDIDSWRRAKPTKEVTKRKFYMMLRAVFNTLVKKDYFTENPIRPVNFHNDGQTDKTVYSSLSYKKVSKFIDSLNTSIEGKFVVLTLMLTGGRPIEILRSSKEQYNVQKDGITSVYYPRRYSKSGERTVYFKNKIWRKYFNLIIEEREQSPEKLKSNRLLTNVYVRNDEVVAKAYTQQIYRPTWTAGNPPIFN</sequence>
<gene>
    <name evidence="2" type="ORF">DXV75_10310</name>
</gene>
<dbReference type="AlphaFoldDB" id="A0A3D8M5T2"/>